<dbReference type="Pfam" id="PF09250">
    <property type="entry name" value="Prim-Pol"/>
    <property type="match status" value="1"/>
</dbReference>
<dbReference type="AlphaFoldDB" id="A0A2R4T4D7"/>
<evidence type="ECO:0000259" key="1">
    <source>
        <dbReference type="SMART" id="SM00943"/>
    </source>
</evidence>
<dbReference type="EMBL" id="CP026304">
    <property type="protein sequence ID" value="AVZ74019.1"/>
    <property type="molecule type" value="Genomic_DNA"/>
</dbReference>
<gene>
    <name evidence="2" type="ORF">SLUN_19480</name>
</gene>
<dbReference type="Proteomes" id="UP000244201">
    <property type="component" value="Chromosome"/>
</dbReference>
<dbReference type="CDD" id="cd04859">
    <property type="entry name" value="Prim_Pol"/>
    <property type="match status" value="1"/>
</dbReference>
<reference evidence="2 3" key="1">
    <citation type="submission" date="2018-01" db="EMBL/GenBank/DDBJ databases">
        <title>Complete genome sequence of Streptomyces lunaelactis MM109T, a Ferroverdin A producer isolated from cave moonmilk deposits.</title>
        <authorList>
            <person name="Naome A."/>
            <person name="Martinet L."/>
            <person name="Maciejewska M."/>
            <person name="Anderssen S."/>
            <person name="Adam D."/>
            <person name="Tenconi E."/>
            <person name="Deflandre B."/>
            <person name="Arguelles-Arias A."/>
            <person name="Calusinska M."/>
            <person name="Copieters W."/>
            <person name="Karim L."/>
            <person name="Hanikenne M."/>
            <person name="Baurain D."/>
            <person name="van Wezel G."/>
            <person name="Smargiasso N."/>
            <person name="de Pauw E."/>
            <person name="Delfosse P."/>
            <person name="Rigali S."/>
        </authorList>
    </citation>
    <scope>NUCLEOTIDE SEQUENCE [LARGE SCALE GENOMIC DNA]</scope>
    <source>
        <strain evidence="2 3">MM109</strain>
    </source>
</reference>
<accession>A0A2R4T4D7</accession>
<evidence type="ECO:0000313" key="2">
    <source>
        <dbReference type="EMBL" id="AVZ74019.1"/>
    </source>
</evidence>
<name>A0A2R4T4D7_9ACTN</name>
<dbReference type="SMART" id="SM00943">
    <property type="entry name" value="Prim-Pol"/>
    <property type="match status" value="1"/>
</dbReference>
<dbReference type="RefSeq" id="WP_108150091.1">
    <property type="nucleotide sequence ID" value="NZ_CP026304.1"/>
</dbReference>
<dbReference type="GeneID" id="55657437"/>
<feature type="domain" description="DNA primase/polymerase bifunctional N-terminal" evidence="1">
    <location>
        <begin position="14"/>
        <end position="191"/>
    </location>
</feature>
<dbReference type="SUPFAM" id="SSF56747">
    <property type="entry name" value="Prim-pol domain"/>
    <property type="match status" value="1"/>
</dbReference>
<dbReference type="KEGG" id="slk:SLUN_19480"/>
<organism evidence="2 3">
    <name type="scientific">Streptomyces lunaelactis</name>
    <dbReference type="NCBI Taxonomy" id="1535768"/>
    <lineage>
        <taxon>Bacteria</taxon>
        <taxon>Bacillati</taxon>
        <taxon>Actinomycetota</taxon>
        <taxon>Actinomycetes</taxon>
        <taxon>Kitasatosporales</taxon>
        <taxon>Streptomycetaceae</taxon>
        <taxon>Streptomyces</taxon>
    </lineage>
</organism>
<keyword evidence="3" id="KW-1185">Reference proteome</keyword>
<evidence type="ECO:0000313" key="3">
    <source>
        <dbReference type="Proteomes" id="UP000244201"/>
    </source>
</evidence>
<dbReference type="OrthoDB" id="3218228at2"/>
<dbReference type="InterPro" id="IPR015330">
    <property type="entry name" value="DNA_primase/pol_bifunc_N"/>
</dbReference>
<protein>
    <submittedName>
        <fullName evidence="2">DNA primase</fullName>
    </submittedName>
</protein>
<sequence length="290" mass="30051">MPPSLFWPKALRGALVAAEYGLPVFPLASSKLPALRSPHPGEACRGECGRIGHGVHDASTDPARVQLLFKSAPRATGYGIACGMPHVHLVGVDLDRKNGVDGVAALEQLAVRHEFSLPPTTTVHTPSGGLHLYLKAPGDALVPNSVSRLGPGIDIRGTGGYLAGPGSWSPRGTYQLASRASAGIQPAPSALLKLLAAEASPARQPTSLPPPRVEGEAGDALATFVRESPEGQLNNRLFWAACRAFEQPRDAEACADALLAAACAAGHPERGAARTIASARARTSGGRSNR</sequence>
<proteinExistence type="predicted"/>